<feature type="domain" description="Phosphatidic acid phosphatase type 2/haloperoxidase" evidence="2">
    <location>
        <begin position="84"/>
        <end position="198"/>
    </location>
</feature>
<evidence type="ECO:0000259" key="2">
    <source>
        <dbReference type="SMART" id="SM00014"/>
    </source>
</evidence>
<proteinExistence type="predicted"/>
<reference evidence="3 4" key="1">
    <citation type="submission" date="2019-12" db="EMBL/GenBank/DDBJ databases">
        <title>Genomic-based taxomic classification of the family Erythrobacteraceae.</title>
        <authorList>
            <person name="Xu L."/>
        </authorList>
    </citation>
    <scope>NUCLEOTIDE SEQUENCE [LARGE SCALE GENOMIC DNA]</scope>
    <source>
        <strain evidence="3 4">MCCC 1A09962</strain>
    </source>
</reference>
<feature type="transmembrane region" description="Helical" evidence="1">
    <location>
        <begin position="85"/>
        <end position="106"/>
    </location>
</feature>
<dbReference type="Proteomes" id="UP000433104">
    <property type="component" value="Unassembled WGS sequence"/>
</dbReference>
<protein>
    <submittedName>
        <fullName evidence="3">Phosphatase PAP2 family protein</fullName>
    </submittedName>
</protein>
<dbReference type="CDD" id="cd03392">
    <property type="entry name" value="PAP2_like_2"/>
    <property type="match status" value="1"/>
</dbReference>
<feature type="transmembrane region" description="Helical" evidence="1">
    <location>
        <begin position="126"/>
        <end position="148"/>
    </location>
</feature>
<dbReference type="SMART" id="SM00014">
    <property type="entry name" value="acidPPc"/>
    <property type="match status" value="1"/>
</dbReference>
<dbReference type="InterPro" id="IPR036938">
    <property type="entry name" value="PAP2/HPO_sf"/>
</dbReference>
<comment type="caution">
    <text evidence="3">The sequence shown here is derived from an EMBL/GenBank/DDBJ whole genome shotgun (WGS) entry which is preliminary data.</text>
</comment>
<evidence type="ECO:0000313" key="4">
    <source>
        <dbReference type="Proteomes" id="UP000433104"/>
    </source>
</evidence>
<dbReference type="PANTHER" id="PTHR14969">
    <property type="entry name" value="SPHINGOSINE-1-PHOSPHATE PHOSPHOHYDROLASE"/>
    <property type="match status" value="1"/>
</dbReference>
<dbReference type="OrthoDB" id="9801622at2"/>
<dbReference type="PANTHER" id="PTHR14969:SF13">
    <property type="entry name" value="AT30094P"/>
    <property type="match status" value="1"/>
</dbReference>
<dbReference type="Gene3D" id="1.20.144.10">
    <property type="entry name" value="Phosphatidic acid phosphatase type 2/haloperoxidase"/>
    <property type="match status" value="1"/>
</dbReference>
<evidence type="ECO:0000313" key="3">
    <source>
        <dbReference type="EMBL" id="MXO86202.1"/>
    </source>
</evidence>
<keyword evidence="1" id="KW-0472">Membrane</keyword>
<dbReference type="InterPro" id="IPR000326">
    <property type="entry name" value="PAP2/HPO"/>
</dbReference>
<dbReference type="SUPFAM" id="SSF48317">
    <property type="entry name" value="Acid phosphatase/Vanadium-dependent haloperoxidase"/>
    <property type="match status" value="1"/>
</dbReference>
<gene>
    <name evidence="3" type="ORF">GRI38_09190</name>
</gene>
<keyword evidence="1" id="KW-1133">Transmembrane helix</keyword>
<dbReference type="EMBL" id="WTYW01000002">
    <property type="protein sequence ID" value="MXO86202.1"/>
    <property type="molecule type" value="Genomic_DNA"/>
</dbReference>
<name>A0A844ZG22_9SPHN</name>
<organism evidence="3 4">
    <name type="scientific">Parapontixanthobacter aurantiacus</name>
    <dbReference type="NCBI Taxonomy" id="1463599"/>
    <lineage>
        <taxon>Bacteria</taxon>
        <taxon>Pseudomonadati</taxon>
        <taxon>Pseudomonadota</taxon>
        <taxon>Alphaproteobacteria</taxon>
        <taxon>Sphingomonadales</taxon>
        <taxon>Erythrobacteraceae</taxon>
        <taxon>Parapontixanthobacter</taxon>
    </lineage>
</organism>
<evidence type="ECO:0000256" key="1">
    <source>
        <dbReference type="SAM" id="Phobius"/>
    </source>
</evidence>
<dbReference type="AlphaFoldDB" id="A0A844ZG22"/>
<accession>A0A844ZG22</accession>
<dbReference type="Pfam" id="PF01569">
    <property type="entry name" value="PAP2"/>
    <property type="match status" value="1"/>
</dbReference>
<feature type="transmembrane region" description="Helical" evidence="1">
    <location>
        <begin position="56"/>
        <end position="78"/>
    </location>
</feature>
<feature type="transmembrane region" description="Helical" evidence="1">
    <location>
        <begin position="183"/>
        <end position="201"/>
    </location>
</feature>
<feature type="transmembrane region" description="Helical" evidence="1">
    <location>
        <begin position="155"/>
        <end position="177"/>
    </location>
</feature>
<sequence>MAGFALTIWGFIEVADEVVEGESHAIDSRILLALRNARDLSDPIGPLWVEELGRDFTALGGVGVLTLLTFSVAGYLWLIGKVRAMLLVLGAIGSGLLVSTLLKQGFDRTRPDLVPHDSLVYTASFPSGHSMMAAITYLTLAALLARVLPNRATKVYFLALAVIVTVGVGVSRVYLGVHWPSDVLAGWAVGASWALLFWLIARQLQHRGQVEPE</sequence>
<keyword evidence="4" id="KW-1185">Reference proteome</keyword>
<keyword evidence="1" id="KW-0812">Transmembrane</keyword>